<evidence type="ECO:0008006" key="9">
    <source>
        <dbReference type="Google" id="ProtNLM"/>
    </source>
</evidence>
<evidence type="ECO:0000256" key="4">
    <source>
        <dbReference type="ARBA" id="ARBA00023043"/>
    </source>
</evidence>
<dbReference type="SMART" id="SM00248">
    <property type="entry name" value="ANK"/>
    <property type="match status" value="4"/>
</dbReference>
<feature type="compositionally biased region" description="Basic and acidic residues" evidence="6">
    <location>
        <begin position="421"/>
        <end position="431"/>
    </location>
</feature>
<dbReference type="PANTHER" id="PTHR24153:SF8">
    <property type="entry name" value="FORKED, ISOFORM F"/>
    <property type="match status" value="1"/>
</dbReference>
<keyword evidence="3" id="KW-1009">Hearing</keyword>
<feature type="repeat" description="ANK" evidence="5">
    <location>
        <begin position="123"/>
        <end position="155"/>
    </location>
</feature>
<feature type="region of interest" description="Disordered" evidence="6">
    <location>
        <begin position="805"/>
        <end position="919"/>
    </location>
</feature>
<organism evidence="7 8">
    <name type="scientific">Macrosiphum euphorbiae</name>
    <name type="common">potato aphid</name>
    <dbReference type="NCBI Taxonomy" id="13131"/>
    <lineage>
        <taxon>Eukaryota</taxon>
        <taxon>Metazoa</taxon>
        <taxon>Ecdysozoa</taxon>
        <taxon>Arthropoda</taxon>
        <taxon>Hexapoda</taxon>
        <taxon>Insecta</taxon>
        <taxon>Pterygota</taxon>
        <taxon>Neoptera</taxon>
        <taxon>Paraneoptera</taxon>
        <taxon>Hemiptera</taxon>
        <taxon>Sternorrhyncha</taxon>
        <taxon>Aphidomorpha</taxon>
        <taxon>Aphidoidea</taxon>
        <taxon>Aphididae</taxon>
        <taxon>Macrosiphini</taxon>
        <taxon>Macrosiphum</taxon>
    </lineage>
</organism>
<dbReference type="GO" id="GO:0032420">
    <property type="term" value="C:stereocilium"/>
    <property type="evidence" value="ECO:0007669"/>
    <property type="project" value="UniProtKB-SubCell"/>
</dbReference>
<feature type="region of interest" description="Disordered" evidence="6">
    <location>
        <begin position="501"/>
        <end position="531"/>
    </location>
</feature>
<keyword evidence="2" id="KW-0677">Repeat</keyword>
<feature type="compositionally biased region" description="Basic and acidic residues" evidence="6">
    <location>
        <begin position="805"/>
        <end position="825"/>
    </location>
</feature>
<dbReference type="Pfam" id="PF12796">
    <property type="entry name" value="Ank_2"/>
    <property type="match status" value="1"/>
</dbReference>
<evidence type="ECO:0000256" key="2">
    <source>
        <dbReference type="ARBA" id="ARBA00022737"/>
    </source>
</evidence>
<evidence type="ECO:0000256" key="5">
    <source>
        <dbReference type="PROSITE-ProRule" id="PRU00023"/>
    </source>
</evidence>
<dbReference type="PROSITE" id="PS50088">
    <property type="entry name" value="ANK_REPEAT"/>
    <property type="match status" value="4"/>
</dbReference>
<feature type="repeat" description="ANK" evidence="5">
    <location>
        <begin position="89"/>
        <end position="122"/>
    </location>
</feature>
<evidence type="ECO:0000256" key="3">
    <source>
        <dbReference type="ARBA" id="ARBA00022740"/>
    </source>
</evidence>
<feature type="repeat" description="ANK" evidence="5">
    <location>
        <begin position="55"/>
        <end position="88"/>
    </location>
</feature>
<comment type="caution">
    <text evidence="7">The sequence shown here is derived from an EMBL/GenBank/DDBJ whole genome shotgun (WGS) entry which is preliminary data.</text>
</comment>
<evidence type="ECO:0000256" key="1">
    <source>
        <dbReference type="ARBA" id="ARBA00004645"/>
    </source>
</evidence>
<evidence type="ECO:0000313" key="7">
    <source>
        <dbReference type="EMBL" id="CAI6365636.1"/>
    </source>
</evidence>
<dbReference type="GO" id="GO:0005737">
    <property type="term" value="C:cytoplasm"/>
    <property type="evidence" value="ECO:0007669"/>
    <property type="project" value="TreeGrafter"/>
</dbReference>
<dbReference type="InterPro" id="IPR052420">
    <property type="entry name" value="Espin/Espin-like"/>
</dbReference>
<feature type="compositionally biased region" description="Low complexity" evidence="6">
    <location>
        <begin position="505"/>
        <end position="516"/>
    </location>
</feature>
<dbReference type="InterPro" id="IPR002110">
    <property type="entry name" value="Ankyrin_rpt"/>
</dbReference>
<feature type="repeat" description="ANK" evidence="5">
    <location>
        <begin position="155"/>
        <end position="187"/>
    </location>
</feature>
<dbReference type="PANTHER" id="PTHR24153">
    <property type="entry name" value="ESPIN"/>
    <property type="match status" value="1"/>
</dbReference>
<feature type="compositionally biased region" description="Low complexity" evidence="6">
    <location>
        <begin position="432"/>
        <end position="441"/>
    </location>
</feature>
<dbReference type="Gene3D" id="1.25.40.20">
    <property type="entry name" value="Ankyrin repeat-containing domain"/>
    <property type="match status" value="1"/>
</dbReference>
<proteinExistence type="predicted"/>
<dbReference type="GO" id="GO:0051015">
    <property type="term" value="F:actin filament binding"/>
    <property type="evidence" value="ECO:0007669"/>
    <property type="project" value="TreeGrafter"/>
</dbReference>
<feature type="region of interest" description="Disordered" evidence="6">
    <location>
        <begin position="359"/>
        <end position="392"/>
    </location>
</feature>
<dbReference type="InterPro" id="IPR036770">
    <property type="entry name" value="Ankyrin_rpt-contain_sf"/>
</dbReference>
<reference evidence="7 8" key="1">
    <citation type="submission" date="2023-01" db="EMBL/GenBank/DDBJ databases">
        <authorList>
            <person name="Whitehead M."/>
        </authorList>
    </citation>
    <scope>NUCLEOTIDE SEQUENCE [LARGE SCALE GENOMIC DNA]</scope>
</reference>
<feature type="compositionally biased region" description="Low complexity" evidence="6">
    <location>
        <begin position="237"/>
        <end position="246"/>
    </location>
</feature>
<protein>
    <recommendedName>
        <fullName evidence="9">Espin</fullName>
    </recommendedName>
</protein>
<name>A0AAV0XDH9_9HEMI</name>
<evidence type="ECO:0000256" key="6">
    <source>
        <dbReference type="SAM" id="MobiDB-lite"/>
    </source>
</evidence>
<evidence type="ECO:0000313" key="8">
    <source>
        <dbReference type="Proteomes" id="UP001160148"/>
    </source>
</evidence>
<dbReference type="GO" id="GO:0007605">
    <property type="term" value="P:sensory perception of sound"/>
    <property type="evidence" value="ECO:0007669"/>
    <property type="project" value="UniProtKB-KW"/>
</dbReference>
<feature type="compositionally biased region" description="Low complexity" evidence="6">
    <location>
        <begin position="361"/>
        <end position="380"/>
    </location>
</feature>
<keyword evidence="8" id="KW-1185">Reference proteome</keyword>
<feature type="compositionally biased region" description="Low complexity" evidence="6">
    <location>
        <begin position="891"/>
        <end position="901"/>
    </location>
</feature>
<dbReference type="AlphaFoldDB" id="A0AAV0XDH9"/>
<dbReference type="Pfam" id="PF00023">
    <property type="entry name" value="Ank"/>
    <property type="match status" value="1"/>
</dbReference>
<sequence>MFGLGCSVQKKPAYRQQDDVHMVVRSSRSHGASIAGVRRKRGHHPKFSANTQMDNDVTPVYLAAQEGHLEVLKFLVLEAGGSLYVRAKDGMAPVHAAAQMGCLNCLKWMVRDQGVDPNLRDGDGATALHFAASRGHVDTVRWLLRHGANLVVDKYGKSPINDAAENHQMECLNILVQHGTMPDYHDEKKNGRLLGCTCRKEEPKTRCSFADCVNYKKSQEPFYLHPPSAVGGHQHQHQQQQQQQQHNGTGRGKVAVKDGLYVVKTPPPPPPPMQQQQQQFCKVNSAASLLQAVEPVRPPQPQGPFYLHNPNGVIDDPVKDIFATDKTAAKTASYVTTAAPPPPPLPAIGLNTMTVKVEVHSSNSSSGAGSDENLSSSSSDRGSDQGTAAGENDYEDIYEVRQRAEGVGLLHHAQHHHRGKESKSPSRDSGSHSRSGSMSSTGSGGGGTTGVVGSSVVVLHTSSGGGVSDGTLVNSSCATITNVTVNGSPDMTECYETVGVMTPESGVSSGSPSDVSHSAEDSDPELPGQHHHHTLPLHAAVHHHKERTPLKRVVSEPAAGVCPPPPPPPMPVNDFHGQVYVYVQQQSVRNSRESSDGGGALATAMTGPQQPAAFIPPKFPATGVHDIGLIKPSEYLKSIVGGGVGGNTGDPNEVIRPANVPLHRTKSELSVAVQHQQQHQQQPLAAISIHDLHSVQLKKTPGTVKIMQNNNNNNNEVDKQSGVVPPLQAQRQDLIAELKMSKDINGIKKMKVEKVKMDEMSEKQKINEITKQLSPDNIIDQIPEKDANGNVIPAWKRQMMAKKAAEKARKDMEEELSRQAEEKRLQSLPPWKRQLMQNKRQDDKLSTNGKPPPAFVGKVTFAESAADGQNKENDQPAVEDEPVAETEEKPTAPQAPLQPQQIVSNNNAKDSDGDEGLAKIIPWRAQLRKTNSTLNLLE</sequence>
<keyword evidence="4 5" id="KW-0040">ANK repeat</keyword>
<dbReference type="SUPFAM" id="SSF48403">
    <property type="entry name" value="Ankyrin repeat"/>
    <property type="match status" value="1"/>
</dbReference>
<feature type="region of interest" description="Disordered" evidence="6">
    <location>
        <begin position="411"/>
        <end position="452"/>
    </location>
</feature>
<gene>
    <name evidence="7" type="ORF">MEUPH1_LOCUS20327</name>
</gene>
<comment type="subcellular location">
    <subcellularLocation>
        <location evidence="1">Cell projection</location>
        <location evidence="1">Stereocilium</location>
    </subcellularLocation>
</comment>
<dbReference type="GO" id="GO:0051017">
    <property type="term" value="P:actin filament bundle assembly"/>
    <property type="evidence" value="ECO:0007669"/>
    <property type="project" value="TreeGrafter"/>
</dbReference>
<feature type="region of interest" description="Disordered" evidence="6">
    <location>
        <begin position="223"/>
        <end position="252"/>
    </location>
</feature>
<dbReference type="EMBL" id="CARXXK010000004">
    <property type="protein sequence ID" value="CAI6365636.1"/>
    <property type="molecule type" value="Genomic_DNA"/>
</dbReference>
<dbReference type="PROSITE" id="PS50297">
    <property type="entry name" value="ANK_REP_REGION"/>
    <property type="match status" value="2"/>
</dbReference>
<dbReference type="Proteomes" id="UP001160148">
    <property type="component" value="Unassembled WGS sequence"/>
</dbReference>
<accession>A0AAV0XDH9</accession>